<feature type="region of interest" description="Disordered" evidence="23">
    <location>
        <begin position="937"/>
        <end position="959"/>
    </location>
</feature>
<keyword evidence="11" id="KW-0547">Nucleotide-binding</keyword>
<dbReference type="CDD" id="cd00205">
    <property type="entry name" value="rhv_like"/>
    <property type="match status" value="1"/>
</dbReference>
<keyword evidence="5" id="KW-0191">Covalent protein-RNA linkage</keyword>
<dbReference type="InterPro" id="IPR007094">
    <property type="entry name" value="RNA-dir_pol_PSvirus"/>
</dbReference>
<feature type="region of interest" description="Disordered" evidence="23">
    <location>
        <begin position="1730"/>
        <end position="1774"/>
    </location>
</feature>
<sequence length="2301" mass="252215">MASKPFQVESCDFMFEVHVLHMCYLRVAPREQFLDDCTISAVTKYYLHHVPLHNRNGMDCEFEAEGLLSRLFGTAGSPSLDSQSAFKELFGFDTDEQMPLSLEELAKLQGEITASLQMNNNQFVAKHGKAKVQALLDQLNTLVPRDISEAERRRREFFERQTAAAFAELPNDDTFTEQDWKSYWYAMWRRVVGGCKSYYHGLPRWSSFKTRLSRATEPLRQVLAVAAQTFDQCVQTDPRILAMNCVTALKPTVLTMIYQQHHNTPSGWLATLTALWEVFQPSLPALGTLGTGVATTLGLVVNTLSRFFQKLCAYISETFLPESPTTPGWVAIVAGVLLLLLKLSCIPKVFSHWSTLLKLASGITTVIGATRAVDWIMGKIRDARHSSMCKQFLSRVSALLELHYSKTVTGVAENTELLKCFDQLIDEGEELVSEIGGGSLAAIIRSGVDTLQRVSTEIKATIQLDNPRPVPVCVIFSGPPGIGKTSLAYHMAKGIGLTSNFSLANDHHDGYTGNPVAIWDEYDTDKDGKFVEQMISLVNTQPCVLNCDRPENKGKLFTSKFIFCTTNYTTSVLPDNPRAGAFYRRVITVDVRSPEIEDWMAAHPGRSPPKTLFKSDCSHLKLMVRPYMGYNPDGDTLAGKRVKPTPITIAGLHDMIDKKFEEQSGEVRGIWITVPRRSVQTALVAVKKFCVAHQALCHVTSTPSPEILQCATFSCVVVSDAHPPPGAPLLHIKNAHLEVDHTGQAVTSISESLLGMFITEQRVSSKLQRDIMYKVWSPFTLMQTEPLNTQSLPPVRRIIYADTPMDFIGGLRHHLGFSSIPGLWRALKHLPDTPSMIEWITDHLSQVQFPNNPESTLFRTGNGDVIFYTYGSFYALGTCARVPVVSGDTVSPLPNVPLKMTWFETLKALCSSALRLFTAISPFAIAVANVTYLTTRGSREEQAKGKTKHGRGARHARGRSTALNDDEYNEWMDLRRDWREEMTADEFLHLRDEAYEGIINDRTQRYNTWLNLRNMRLGAGAYQHATIIGKGGVRNEIIRTQVLKAPRKGKWSHIDSSGPMNYFDEAPTPLVEFECDGAHVGWGVHLGNGRVVTVTHVATSSNTVNGLPFKVKDTDGETCQVYATLGNLPHYQLGDGAPVYYTTRYHPVLVIGEGQFDTPTTTVNGFHVRITNSYPTKKGDCGLPYFNALRQVVALHAAGSTDGSTKLAQRVAEKPQTGDAFVWKGLPVVRGSDVGGLPTGTRYHRSPAWPEMRSDETHSPAPFGSGDKRYEFSQVEMLVNNLRPYLEEVPGVPPALLNRAIVHTRNYLQSIIGTEQSEPLTYAMASSMLEKGTSCGPHITGLKGDYWDDETQQYTGSLREHLEAVWNKAMLGTPPSHDYKLALKDELRPNEKNEQGKRRLLWGADAGLTLVCCAALKPAAARLQTVVPMTPVAVGINMDSAHIEVMNESLKGRVLYALDYSKWDSTQSAAVTAASLEILASFMTPTPIVSSAIEALKAPARGMVNDAIFIARSGLPSGMPFTSVVNSINHMLYISAAILQAYEAHNLPYSDNVFNIETIHTYGDDCLYGFTPATASLMQVIIENLRSYGLKPTAADKGETIAPVQTPVFLKRTFATTPHGLRALLDTSSILRQFFWVKAQRTCDVYSAPTIDTKSRAAQLEVALAYASQHGHEFFNKAREIAEKTSAAEGYVLVNTNYEQATACYNSWYIGGTTPEMPATNEGCGLIVFEMEGNGSPRGGNQPQSHNGGTSPAQAAPPGTTGPAEAPLVPVNPEQPNSIAQRMELAVATGATTSNVPECVRNCFALLRTIPWNSRQPQGSLLTAVSLHPDINPYTKHLAQMFAGWGGAMDVRVTISGSGLFAGKLVCGILPPGVNPTLVSDPGVLPHALVDARVTEPACFNVPDVRAVDYHRTDGDEATATLGIWVLQPLINPFSTEAVSTAWISIETKPGGDFDLCLMKPPNQAMDNGTSPSFLLPRRLQRSRGNRAGGYAVGMVIVGSAHQVNRHFTALGTTFGWSTAPYEPMRCAFGGVHQGRDTNPKIGYYWEVGADQRGPLFPNIVNHWPDFAVNTKYTWPDADYIPHSAVVGTLVSFQDNGDVSEDQVATAFAISMNTPSGSTTGRGTVREAFDPSTMHLVRTNGTTQPSGWPTGSNTGNGYFTPMWGHGQGNAINDKITNMEGANYTFGGSGQNNIVLWVERIFSDHPGKTTLYSSQLDSTAAIFQSGPVNIPENMMAVYNVTTNGADFQVGIRRDGYMVTSGTIGTQQELDPDTTFTYVGLFPLSASLVGPHGNSGRAQIAWS</sequence>
<dbReference type="Pfam" id="PF00680">
    <property type="entry name" value="RdRP_1"/>
    <property type="match status" value="1"/>
</dbReference>
<evidence type="ECO:0000256" key="13">
    <source>
        <dbReference type="ARBA" id="ARBA00022807"/>
    </source>
</evidence>
<comment type="subcellular location">
    <subcellularLocation>
        <location evidence="1">Host cytoplasm</location>
    </subcellularLocation>
    <subcellularLocation>
        <location evidence="2">Virion</location>
    </subcellularLocation>
</comment>
<dbReference type="PRINTS" id="PR00916">
    <property type="entry name" value="2CENDOPTASE"/>
</dbReference>
<evidence type="ECO:0000259" key="26">
    <source>
        <dbReference type="PROSITE" id="PS51894"/>
    </source>
</evidence>
<evidence type="ECO:0000256" key="15">
    <source>
        <dbReference type="ARBA" id="ARBA00022844"/>
    </source>
</evidence>
<dbReference type="GO" id="GO:0003968">
    <property type="term" value="F:RNA-directed RNA polymerase activity"/>
    <property type="evidence" value="ECO:0007669"/>
    <property type="project" value="UniProtKB-KW"/>
</dbReference>
<dbReference type="Pfam" id="PF03510">
    <property type="entry name" value="Peptidase_C24"/>
    <property type="match status" value="1"/>
</dbReference>
<feature type="domain" description="SF3 helicase" evidence="25">
    <location>
        <begin position="451"/>
        <end position="606"/>
    </location>
</feature>
<comment type="function">
    <text evidence="18">Together with NTPase and NS4, initiates the formation of the replication complex. Induces the proliferation of the host smooth ER membranes forming long tubular structures. These remodeled membranes probably form the viral factories that contain the replication complex.</text>
</comment>
<dbReference type="Pfam" id="PF00910">
    <property type="entry name" value="RNA_helicase"/>
    <property type="match status" value="1"/>
</dbReference>
<evidence type="ECO:0000256" key="22">
    <source>
        <dbReference type="ARBA" id="ARBA00047631"/>
    </source>
</evidence>
<dbReference type="EMBL" id="AB775659">
    <property type="protein sequence ID" value="BAQ08165.1"/>
    <property type="molecule type" value="Genomic_RNA"/>
</dbReference>
<dbReference type="Gene3D" id="3.30.70.270">
    <property type="match status" value="2"/>
</dbReference>
<dbReference type="PRINTS" id="PR00918">
    <property type="entry name" value="CALICVIRUSNS"/>
</dbReference>
<comment type="function">
    <text evidence="21">Probable key protein responsible for the formation of membrane alterations by the virus. Induces the formation of convoluted membranes derived from the host ER. These remodeled membranes probably form the viral factories that contain the replication complex. Together with NS2 and NTPase, initiates the formation of the replication complex.</text>
</comment>
<dbReference type="GO" id="GO:0030430">
    <property type="term" value="C:host cell cytoplasm"/>
    <property type="evidence" value="ECO:0007669"/>
    <property type="project" value="UniProtKB-SubCell"/>
</dbReference>
<keyword evidence="12" id="KW-0378">Hydrolase</keyword>
<dbReference type="InterPro" id="IPR004005">
    <property type="entry name" value="Calicivirus_coat"/>
</dbReference>
<dbReference type="Gene3D" id="2.60.120.20">
    <property type="match status" value="1"/>
</dbReference>
<dbReference type="Gene3D" id="1.10.260.110">
    <property type="match status" value="1"/>
</dbReference>
<dbReference type="InterPro" id="IPR000605">
    <property type="entry name" value="Helicase_SF3_ssDNA/RNA_vir"/>
</dbReference>
<keyword evidence="13" id="KW-0788">Thiol protease</keyword>
<evidence type="ECO:0000259" key="25">
    <source>
        <dbReference type="PROSITE" id="PS51218"/>
    </source>
</evidence>
<keyword evidence="10" id="KW-0548">Nucleotidyltransferase</keyword>
<dbReference type="GO" id="GO:0039694">
    <property type="term" value="P:viral RNA genome replication"/>
    <property type="evidence" value="ECO:0007669"/>
    <property type="project" value="InterPro"/>
</dbReference>
<feature type="compositionally biased region" description="Basic residues" evidence="23">
    <location>
        <begin position="945"/>
        <end position="958"/>
    </location>
</feature>
<dbReference type="InterPro" id="IPR003593">
    <property type="entry name" value="AAA+_ATPase"/>
</dbReference>
<keyword evidence="7" id="KW-0167">Capsid protein</keyword>
<dbReference type="CDD" id="cd23192">
    <property type="entry name" value="Caliciviridae_RdRp"/>
    <property type="match status" value="1"/>
</dbReference>
<dbReference type="InterPro" id="IPR027417">
    <property type="entry name" value="P-loop_NTPase"/>
</dbReference>
<keyword evidence="6" id="KW-0597">Phosphoprotein</keyword>
<dbReference type="InterPro" id="IPR014759">
    <property type="entry name" value="Helicase_SF3_ssRNA_vir"/>
</dbReference>
<evidence type="ECO:0000256" key="16">
    <source>
        <dbReference type="ARBA" id="ARBA00022953"/>
    </source>
</evidence>
<dbReference type="KEGG" id="vg:24284903"/>
<feature type="domain" description="RdRp catalytic" evidence="24">
    <location>
        <begin position="1453"/>
        <end position="1578"/>
    </location>
</feature>
<dbReference type="GO" id="GO:0004197">
    <property type="term" value="F:cysteine-type endopeptidase activity"/>
    <property type="evidence" value="ECO:0007669"/>
    <property type="project" value="InterPro"/>
</dbReference>
<dbReference type="GeneID" id="24284903"/>
<dbReference type="GO" id="GO:0003724">
    <property type="term" value="F:RNA helicase activity"/>
    <property type="evidence" value="ECO:0007669"/>
    <property type="project" value="InterPro"/>
</dbReference>
<dbReference type="InterPro" id="IPR004004">
    <property type="entry name" value="Helic/Pol/Pept_Calicivir-typ"/>
</dbReference>
<dbReference type="InterPro" id="IPR043128">
    <property type="entry name" value="Rev_trsase/Diguanyl_cyclase"/>
</dbReference>
<dbReference type="SMART" id="SM00382">
    <property type="entry name" value="AAA"/>
    <property type="match status" value="1"/>
</dbReference>
<evidence type="ECO:0000256" key="6">
    <source>
        <dbReference type="ARBA" id="ARBA00022553"/>
    </source>
</evidence>
<accession>A0A0A8JCN1</accession>
<dbReference type="PROSITE" id="PS51218">
    <property type="entry name" value="SF3_HELICASE_2"/>
    <property type="match status" value="1"/>
</dbReference>
<dbReference type="InterPro" id="IPR009003">
    <property type="entry name" value="Peptidase_S1_PA"/>
</dbReference>
<dbReference type="Pfam" id="PF20915">
    <property type="entry name" value="VPg"/>
    <property type="match status" value="1"/>
</dbReference>
<evidence type="ECO:0000256" key="1">
    <source>
        <dbReference type="ARBA" id="ARBA00004192"/>
    </source>
</evidence>
<evidence type="ECO:0000256" key="7">
    <source>
        <dbReference type="ARBA" id="ARBA00022561"/>
    </source>
</evidence>
<feature type="compositionally biased region" description="Low complexity" evidence="23">
    <location>
        <begin position="1748"/>
        <end position="1767"/>
    </location>
</feature>
<comment type="function">
    <text evidence="19">Displays NTPase activity, but no helicase activity. Induces the formation of convoluted membranes derived from the host ER. These remodeled membranes probably form the viral factories that contain the replication complex. Together with NS2 and NS4, initiates the formation of the replication complex.</text>
</comment>
<evidence type="ECO:0000256" key="3">
    <source>
        <dbReference type="ARBA" id="ARBA00020107"/>
    </source>
</evidence>
<feature type="non-terminal residue" evidence="27">
    <location>
        <position position="1"/>
    </location>
</feature>
<evidence type="ECO:0000313" key="27">
    <source>
        <dbReference type="EMBL" id="BAQ08165.1"/>
    </source>
</evidence>
<dbReference type="Gene3D" id="1.20.960.20">
    <property type="match status" value="1"/>
</dbReference>
<dbReference type="Gene3D" id="6.10.250.3230">
    <property type="match status" value="1"/>
</dbReference>
<dbReference type="InterPro" id="IPR029053">
    <property type="entry name" value="Viral_coat"/>
</dbReference>
<evidence type="ECO:0000256" key="10">
    <source>
        <dbReference type="ARBA" id="ARBA00022695"/>
    </source>
</evidence>
<evidence type="ECO:0000256" key="11">
    <source>
        <dbReference type="ARBA" id="ARBA00022741"/>
    </source>
</evidence>
<dbReference type="GO" id="GO:0017111">
    <property type="term" value="F:ribonucleoside triphosphate phosphatase activity"/>
    <property type="evidence" value="ECO:0007669"/>
    <property type="project" value="UniProtKB-EC"/>
</dbReference>
<evidence type="ECO:0000256" key="2">
    <source>
        <dbReference type="ARBA" id="ARBA00004328"/>
    </source>
</evidence>
<evidence type="ECO:0000256" key="20">
    <source>
        <dbReference type="ARBA" id="ARBA00046180"/>
    </source>
</evidence>
<evidence type="ECO:0000259" key="24">
    <source>
        <dbReference type="PROSITE" id="PS50507"/>
    </source>
</evidence>
<dbReference type="Pfam" id="PF00915">
    <property type="entry name" value="Calici_coat"/>
    <property type="match status" value="1"/>
</dbReference>
<dbReference type="SUPFAM" id="SSF50494">
    <property type="entry name" value="Trypsin-like serine proteases"/>
    <property type="match status" value="1"/>
</dbReference>
<name>A0A0A8JCN1_9CALI</name>
<keyword evidence="4" id="KW-0696">RNA-directed RNA polymerase</keyword>
<dbReference type="GO" id="GO:0003723">
    <property type="term" value="F:RNA binding"/>
    <property type="evidence" value="ECO:0007669"/>
    <property type="project" value="InterPro"/>
</dbReference>
<keyword evidence="9" id="KW-0808">Transferase</keyword>
<dbReference type="GO" id="GO:0006508">
    <property type="term" value="P:proteolysis"/>
    <property type="evidence" value="ECO:0007669"/>
    <property type="project" value="UniProtKB-KW"/>
</dbReference>
<evidence type="ECO:0000256" key="14">
    <source>
        <dbReference type="ARBA" id="ARBA00022840"/>
    </source>
</evidence>
<protein>
    <recommendedName>
        <fullName evidence="3">Genome polyprotein</fullName>
    </recommendedName>
</protein>
<dbReference type="InterPro" id="IPR049434">
    <property type="entry name" value="VPg"/>
</dbReference>
<dbReference type="InterPro" id="IPR033703">
    <property type="entry name" value="Rhv-like"/>
</dbReference>
<keyword evidence="8" id="KW-0645">Protease</keyword>
<evidence type="ECO:0000256" key="12">
    <source>
        <dbReference type="ARBA" id="ARBA00022801"/>
    </source>
</evidence>
<evidence type="ECO:0000256" key="4">
    <source>
        <dbReference type="ARBA" id="ARBA00022484"/>
    </source>
</evidence>
<dbReference type="InterPro" id="IPR001205">
    <property type="entry name" value="RNA-dir_pol_C"/>
</dbReference>
<evidence type="ECO:0000256" key="23">
    <source>
        <dbReference type="SAM" id="MobiDB-lite"/>
    </source>
</evidence>
<feature type="domain" description="Peptidase C24" evidence="26">
    <location>
        <begin position="1066"/>
        <end position="1214"/>
    </location>
</feature>
<evidence type="ECO:0000313" key="28">
    <source>
        <dbReference type="Proteomes" id="UP000118140"/>
    </source>
</evidence>
<keyword evidence="17" id="KW-1035">Host cytoplasm</keyword>
<evidence type="ECO:0000256" key="18">
    <source>
        <dbReference type="ARBA" id="ARBA00045264"/>
    </source>
</evidence>
<organism evidence="27 28">
    <name type="scientific">Sapovirus Hu/Nagoya/NGY-1/2012/JPN</name>
    <dbReference type="NCBI Taxonomy" id="1280920"/>
    <lineage>
        <taxon>Viruses</taxon>
        <taxon>Riboviria</taxon>
        <taxon>Orthornavirae</taxon>
        <taxon>Pisuviricota</taxon>
        <taxon>Pisoniviricetes</taxon>
        <taxon>Picornavirales</taxon>
        <taxon>Caliciviridae</taxon>
        <taxon>Sapovirus</taxon>
        <taxon>Sapovirus sapporoense</taxon>
        <taxon>Sapporo virus</taxon>
    </lineage>
</organism>
<dbReference type="SUPFAM" id="SSF52540">
    <property type="entry name" value="P-loop containing nucleoside triphosphate hydrolases"/>
    <property type="match status" value="1"/>
</dbReference>
<comment type="function">
    <text evidence="20">Viral genome-linked protein is covalently linked to the 5'-end of the positive-strand, negative-strand genomic RNAs and subgenomic RNA. Acts as a genome-linked replication primer. May recruit ribosome to viral RNA thereby promoting viral proteins translation. Interacts with host translation initiation complex to allow the translation of viral proteins.</text>
</comment>
<dbReference type="InterPro" id="IPR043502">
    <property type="entry name" value="DNA/RNA_pol_sf"/>
</dbReference>
<keyword evidence="15" id="KW-0946">Virion</keyword>
<keyword evidence="16" id="KW-0693">Viral RNA replication</keyword>
<feature type="region of interest" description="Disordered" evidence="23">
    <location>
        <begin position="1237"/>
        <end position="1266"/>
    </location>
</feature>
<dbReference type="PROSITE" id="PS50507">
    <property type="entry name" value="RDRP_SSRNA_POS"/>
    <property type="match status" value="1"/>
</dbReference>
<dbReference type="InterPro" id="IPR000317">
    <property type="entry name" value="Peptidase_C24"/>
</dbReference>
<dbReference type="Gene3D" id="3.40.50.300">
    <property type="entry name" value="P-loop containing nucleotide triphosphate hydrolases"/>
    <property type="match status" value="1"/>
</dbReference>
<dbReference type="GO" id="GO:0019028">
    <property type="term" value="C:viral capsid"/>
    <property type="evidence" value="ECO:0007669"/>
    <property type="project" value="UniProtKB-KW"/>
</dbReference>
<proteinExistence type="predicted"/>
<evidence type="ECO:0000256" key="21">
    <source>
        <dbReference type="ARBA" id="ARBA00046246"/>
    </source>
</evidence>
<evidence type="ECO:0000256" key="5">
    <source>
        <dbReference type="ARBA" id="ARBA00022520"/>
    </source>
</evidence>
<dbReference type="RefSeq" id="YP_009137510.1">
    <property type="nucleotide sequence ID" value="NC_027026.1"/>
</dbReference>
<dbReference type="SUPFAM" id="SSF88633">
    <property type="entry name" value="Positive stranded ssRNA viruses"/>
    <property type="match status" value="1"/>
</dbReference>
<evidence type="ECO:0000256" key="17">
    <source>
        <dbReference type="ARBA" id="ARBA00023200"/>
    </source>
</evidence>
<dbReference type="Proteomes" id="UP000118140">
    <property type="component" value="Segment"/>
</dbReference>
<dbReference type="GO" id="GO:0005524">
    <property type="term" value="F:ATP binding"/>
    <property type="evidence" value="ECO:0007669"/>
    <property type="project" value="UniProtKB-KW"/>
</dbReference>
<keyword evidence="14" id="KW-0067">ATP-binding</keyword>
<dbReference type="CDD" id="cd00009">
    <property type="entry name" value="AAA"/>
    <property type="match status" value="1"/>
</dbReference>
<dbReference type="SUPFAM" id="SSF56672">
    <property type="entry name" value="DNA/RNA polymerases"/>
    <property type="match status" value="1"/>
</dbReference>
<dbReference type="GO" id="GO:0006351">
    <property type="term" value="P:DNA-templated transcription"/>
    <property type="evidence" value="ECO:0007669"/>
    <property type="project" value="InterPro"/>
</dbReference>
<evidence type="ECO:0000256" key="8">
    <source>
        <dbReference type="ARBA" id="ARBA00022670"/>
    </source>
</evidence>
<evidence type="ECO:0000256" key="9">
    <source>
        <dbReference type="ARBA" id="ARBA00022679"/>
    </source>
</evidence>
<reference evidence="27 28" key="1">
    <citation type="journal article" date="2015" name="Genome Announc.">
        <title>Complete Genome Sequence of a Novel GV.2 Sapovirus Strain, NGY-1, Detected from a Suspected Foodborne Gastroenteritis Outbreak.</title>
        <authorList>
            <person name="Shibata S."/>
            <person name="Sekizuka T."/>
            <person name="Kodaira A."/>
            <person name="Kuroda M."/>
            <person name="Haga K."/>
            <person name="Doan Y.H."/>
            <person name="Takai-Todaka R."/>
            <person name="Katayama K."/>
            <person name="Wakita T."/>
            <person name="Oka T."/>
            <person name="Hirata H."/>
        </authorList>
    </citation>
    <scope>NUCLEOTIDE SEQUENCE [LARGE SCALE GENOMIC DNA]</scope>
    <source>
        <strain evidence="27">Hu/SaV/Nagoya/NGY-1/2012/JPN</strain>
    </source>
</reference>
<evidence type="ECO:0000256" key="19">
    <source>
        <dbReference type="ARBA" id="ARBA00045380"/>
    </source>
</evidence>
<comment type="catalytic activity">
    <reaction evidence="22">
        <text>a ribonucleoside 5'-triphosphate + H2O = a ribonucleoside 5'-diphosphate + phosphate + H(+)</text>
        <dbReference type="Rhea" id="RHEA:23680"/>
        <dbReference type="ChEBI" id="CHEBI:15377"/>
        <dbReference type="ChEBI" id="CHEBI:15378"/>
        <dbReference type="ChEBI" id="CHEBI:43474"/>
        <dbReference type="ChEBI" id="CHEBI:57930"/>
        <dbReference type="ChEBI" id="CHEBI:61557"/>
        <dbReference type="EC" id="3.6.1.15"/>
    </reaction>
</comment>
<dbReference type="PROSITE" id="PS51894">
    <property type="entry name" value="CV_3CL_PRO"/>
    <property type="match status" value="1"/>
</dbReference>